<keyword evidence="1 3" id="KW-0238">DNA-binding</keyword>
<dbReference type="PANTHER" id="PTHR46797:SF1">
    <property type="entry name" value="METHYLPHOSPHONATE SYNTHASE"/>
    <property type="match status" value="1"/>
</dbReference>
<name>A0A139KNB4_9BACE</name>
<dbReference type="SMART" id="SM00530">
    <property type="entry name" value="HTH_XRE"/>
    <property type="match status" value="1"/>
</dbReference>
<dbReference type="InterPro" id="IPR050807">
    <property type="entry name" value="TransReg_Diox_bact_type"/>
</dbReference>
<dbReference type="InterPro" id="IPR001387">
    <property type="entry name" value="Cro/C1-type_HTH"/>
</dbReference>
<evidence type="ECO:0000313" key="4">
    <source>
        <dbReference type="Proteomes" id="UP000070319"/>
    </source>
</evidence>
<organism evidence="3">
    <name type="scientific">Bacteroides intestinalis</name>
    <dbReference type="NCBI Taxonomy" id="329854"/>
    <lineage>
        <taxon>Bacteria</taxon>
        <taxon>Pseudomonadati</taxon>
        <taxon>Bacteroidota</taxon>
        <taxon>Bacteroidia</taxon>
        <taxon>Bacteroidales</taxon>
        <taxon>Bacteroidaceae</taxon>
        <taxon>Bacteroides</taxon>
    </lineage>
</organism>
<feature type="domain" description="HTH cro/C1-type" evidence="2">
    <location>
        <begin position="18"/>
        <end position="72"/>
    </location>
</feature>
<dbReference type="GO" id="GO:0005829">
    <property type="term" value="C:cytosol"/>
    <property type="evidence" value="ECO:0007669"/>
    <property type="project" value="TreeGrafter"/>
</dbReference>
<comment type="caution">
    <text evidence="3">The sequence shown here is derived from an EMBL/GenBank/DDBJ whole genome shotgun (WGS) entry which is preliminary data.</text>
</comment>
<dbReference type="PATRIC" id="fig|329854.7.peg.5307"/>
<evidence type="ECO:0000313" key="3">
    <source>
        <dbReference type="EMBL" id="KXT40691.1"/>
    </source>
</evidence>
<dbReference type="AlphaFoldDB" id="A0A139KNB4"/>
<protein>
    <submittedName>
        <fullName evidence="3">DNA-binding helix-turn-helix protein</fullName>
    </submittedName>
</protein>
<gene>
    <name evidence="3" type="ORF">HMPREF2531_05238</name>
</gene>
<dbReference type="GO" id="GO:0003677">
    <property type="term" value="F:DNA binding"/>
    <property type="evidence" value="ECO:0007669"/>
    <property type="project" value="UniProtKB-KW"/>
</dbReference>
<dbReference type="Proteomes" id="UP000070319">
    <property type="component" value="Unassembled WGS sequence"/>
</dbReference>
<dbReference type="SUPFAM" id="SSF47413">
    <property type="entry name" value="lambda repressor-like DNA-binding domains"/>
    <property type="match status" value="1"/>
</dbReference>
<evidence type="ECO:0000256" key="1">
    <source>
        <dbReference type="ARBA" id="ARBA00023125"/>
    </source>
</evidence>
<proteinExistence type="predicted"/>
<evidence type="ECO:0000259" key="2">
    <source>
        <dbReference type="PROSITE" id="PS50943"/>
    </source>
</evidence>
<dbReference type="Pfam" id="PF01381">
    <property type="entry name" value="HTH_3"/>
    <property type="match status" value="1"/>
</dbReference>
<accession>A0A139KNB4</accession>
<dbReference type="Gene3D" id="1.10.260.40">
    <property type="entry name" value="lambda repressor-like DNA-binding domains"/>
    <property type="match status" value="1"/>
</dbReference>
<dbReference type="PROSITE" id="PS50943">
    <property type="entry name" value="HTH_CROC1"/>
    <property type="match status" value="1"/>
</dbReference>
<dbReference type="GO" id="GO:0003700">
    <property type="term" value="F:DNA-binding transcription factor activity"/>
    <property type="evidence" value="ECO:0007669"/>
    <property type="project" value="TreeGrafter"/>
</dbReference>
<dbReference type="CDD" id="cd00093">
    <property type="entry name" value="HTH_XRE"/>
    <property type="match status" value="1"/>
</dbReference>
<dbReference type="InterPro" id="IPR010982">
    <property type="entry name" value="Lambda_DNA-bd_dom_sf"/>
</dbReference>
<dbReference type="EMBL" id="LTDF01000177">
    <property type="protein sequence ID" value="KXT40691.1"/>
    <property type="molecule type" value="Genomic_DNA"/>
</dbReference>
<reference evidence="3 4" key="1">
    <citation type="submission" date="2016-02" db="EMBL/GenBank/DDBJ databases">
        <authorList>
            <person name="Wen L."/>
            <person name="He K."/>
            <person name="Yang H."/>
        </authorList>
    </citation>
    <scope>NUCLEOTIDE SEQUENCE [LARGE SCALE GENOMIC DNA]</scope>
    <source>
        <strain evidence="3 4">KLE1704</strain>
    </source>
</reference>
<sequence length="112" mass="12970">MLICPPLIFINMDIGKVIKEARKSKGLKQQSFAEMCGITQTYLSQIENNVKEPTISLLKRIAEKLHLPLPILYFLSLEKDDIEERKRDAYELLMPSIKSLVNQFFSDNLKDK</sequence>
<dbReference type="PANTHER" id="PTHR46797">
    <property type="entry name" value="HTH-TYPE TRANSCRIPTIONAL REGULATOR"/>
    <property type="match status" value="1"/>
</dbReference>